<proteinExistence type="predicted"/>
<keyword evidence="2" id="KW-1185">Reference proteome</keyword>
<dbReference type="Proteomes" id="UP000466831">
    <property type="component" value="Chromosome"/>
</dbReference>
<organism evidence="1 2">
    <name type="scientific">Mycobacterium marseillense</name>
    <dbReference type="NCBI Taxonomy" id="701042"/>
    <lineage>
        <taxon>Bacteria</taxon>
        <taxon>Bacillati</taxon>
        <taxon>Actinomycetota</taxon>
        <taxon>Actinomycetes</taxon>
        <taxon>Mycobacteriales</taxon>
        <taxon>Mycobacteriaceae</taxon>
        <taxon>Mycobacterium</taxon>
        <taxon>Mycobacterium avium complex (MAC)</taxon>
    </lineage>
</organism>
<evidence type="ECO:0008006" key="3">
    <source>
        <dbReference type="Google" id="ProtNLM"/>
    </source>
</evidence>
<accession>A0ABM7J846</accession>
<dbReference type="CDD" id="cd07812">
    <property type="entry name" value="SRPBCC"/>
    <property type="match status" value="1"/>
</dbReference>
<dbReference type="EMBL" id="AP022584">
    <property type="protein sequence ID" value="BBY10001.1"/>
    <property type="molecule type" value="Genomic_DNA"/>
</dbReference>
<dbReference type="SUPFAM" id="SSF55961">
    <property type="entry name" value="Bet v1-like"/>
    <property type="match status" value="1"/>
</dbReference>
<dbReference type="InterPro" id="IPR019587">
    <property type="entry name" value="Polyketide_cyclase/dehydratase"/>
</dbReference>
<dbReference type="InterPro" id="IPR023393">
    <property type="entry name" value="START-like_dom_sf"/>
</dbReference>
<dbReference type="RefSeq" id="WP_083017172.1">
    <property type="nucleotide sequence ID" value="NZ_AP022584.1"/>
</dbReference>
<dbReference type="Gene3D" id="3.30.530.20">
    <property type="match status" value="1"/>
</dbReference>
<sequence length="160" mass="17742">MHGFATIDMNASPQAVWSLISDVTQIGRFSPETFEAQWLNGAVGPAVGAKFRGHVKRNEKGPTYWTACTVTECDPGRVFAFAVRSRPLGLPIAPSNTVQVTWRFSLSPTSGGGTSVTESFELRDIPAMRLYWRALGWLRGPRLMEDMKRTLRAIKDAVEQ</sequence>
<reference evidence="1 2" key="1">
    <citation type="journal article" date="2019" name="Emerg. Microbes Infect.">
        <title>Comprehensive subspecies identification of 175 nontuberculous mycobacteria species based on 7547 genomic profiles.</title>
        <authorList>
            <person name="Matsumoto Y."/>
            <person name="Kinjo T."/>
            <person name="Motooka D."/>
            <person name="Nabeya D."/>
            <person name="Jung N."/>
            <person name="Uechi K."/>
            <person name="Horii T."/>
            <person name="Iida T."/>
            <person name="Fujita J."/>
            <person name="Nakamura S."/>
        </authorList>
    </citation>
    <scope>NUCLEOTIDE SEQUENCE [LARGE SCALE GENOMIC DNA]</scope>
    <source>
        <strain evidence="1 2">JCM 17324</strain>
    </source>
</reference>
<gene>
    <name evidence="1" type="ORF">MMARJ_07410</name>
</gene>
<evidence type="ECO:0000313" key="1">
    <source>
        <dbReference type="EMBL" id="BBY10001.1"/>
    </source>
</evidence>
<dbReference type="Pfam" id="PF10604">
    <property type="entry name" value="Polyketide_cyc2"/>
    <property type="match status" value="1"/>
</dbReference>
<name>A0ABM7J846_9MYCO</name>
<protein>
    <recommendedName>
        <fullName evidence="3">Cyclase</fullName>
    </recommendedName>
</protein>
<evidence type="ECO:0000313" key="2">
    <source>
        <dbReference type="Proteomes" id="UP000466831"/>
    </source>
</evidence>